<dbReference type="EMBL" id="LAZR01006176">
    <property type="protein sequence ID" value="KKM94133.1"/>
    <property type="molecule type" value="Genomic_DNA"/>
</dbReference>
<dbReference type="SFLD" id="SFLDS00029">
    <property type="entry name" value="Radical_SAM"/>
    <property type="match status" value="1"/>
</dbReference>
<dbReference type="InterPro" id="IPR007197">
    <property type="entry name" value="rSAM"/>
</dbReference>
<dbReference type="InterPro" id="IPR023862">
    <property type="entry name" value="CHP03960_rSAM"/>
</dbReference>
<dbReference type="InterPro" id="IPR006638">
    <property type="entry name" value="Elp3/MiaA/NifB-like_rSAM"/>
</dbReference>
<dbReference type="InterPro" id="IPR018768">
    <property type="entry name" value="DUF2344"/>
</dbReference>
<reference evidence="3" key="1">
    <citation type="journal article" date="2015" name="Nature">
        <title>Complex archaea that bridge the gap between prokaryotes and eukaryotes.</title>
        <authorList>
            <person name="Spang A."/>
            <person name="Saw J.H."/>
            <person name="Jorgensen S.L."/>
            <person name="Zaremba-Niedzwiedzka K."/>
            <person name="Martijn J."/>
            <person name="Lind A.E."/>
            <person name="van Eijk R."/>
            <person name="Schleper C."/>
            <person name="Guy L."/>
            <person name="Ettema T.J."/>
        </authorList>
    </citation>
    <scope>NUCLEOTIDE SEQUENCE</scope>
</reference>
<dbReference type="Pfam" id="PF10105">
    <property type="entry name" value="DUF2344"/>
    <property type="match status" value="1"/>
</dbReference>
<dbReference type="SUPFAM" id="SSF102114">
    <property type="entry name" value="Radical SAM enzymes"/>
    <property type="match status" value="1"/>
</dbReference>
<dbReference type="CDD" id="cd01335">
    <property type="entry name" value="Radical_SAM"/>
    <property type="match status" value="1"/>
</dbReference>
<dbReference type="PANTHER" id="PTHR42731">
    <property type="entry name" value="SLL1084 PROTEIN"/>
    <property type="match status" value="1"/>
</dbReference>
<gene>
    <name evidence="3" type="ORF">LCGC14_1201360</name>
</gene>
<evidence type="ECO:0000313" key="3">
    <source>
        <dbReference type="EMBL" id="KKM94133.1"/>
    </source>
</evidence>
<evidence type="ECO:0000259" key="2">
    <source>
        <dbReference type="PROSITE" id="PS51918"/>
    </source>
</evidence>
<feature type="compositionally biased region" description="Basic residues" evidence="1">
    <location>
        <begin position="855"/>
        <end position="866"/>
    </location>
</feature>
<evidence type="ECO:0000256" key="1">
    <source>
        <dbReference type="SAM" id="MobiDB-lite"/>
    </source>
</evidence>
<dbReference type="PROSITE" id="PS51918">
    <property type="entry name" value="RADICAL_SAM"/>
    <property type="match status" value="1"/>
</dbReference>
<comment type="caution">
    <text evidence="3">The sequence shown here is derived from an EMBL/GenBank/DDBJ whole genome shotgun (WGS) entry which is preliminary data.</text>
</comment>
<dbReference type="SMART" id="SM00729">
    <property type="entry name" value="Elp3"/>
    <property type="match status" value="1"/>
</dbReference>
<protein>
    <recommendedName>
        <fullName evidence="2">Radical SAM core domain-containing protein</fullName>
    </recommendedName>
</protein>
<dbReference type="GO" id="GO:0003824">
    <property type="term" value="F:catalytic activity"/>
    <property type="evidence" value="ECO:0007669"/>
    <property type="project" value="InterPro"/>
</dbReference>
<dbReference type="InterPro" id="IPR058240">
    <property type="entry name" value="rSAM_sf"/>
</dbReference>
<proteinExistence type="predicted"/>
<dbReference type="AlphaFoldDB" id="A0A0F9LL71"/>
<dbReference type="InterPro" id="IPR045784">
    <property type="entry name" value="Radical_SAM_N2"/>
</dbReference>
<dbReference type="GO" id="GO:0051536">
    <property type="term" value="F:iron-sulfur cluster binding"/>
    <property type="evidence" value="ECO:0007669"/>
    <property type="project" value="InterPro"/>
</dbReference>
<dbReference type="NCBIfam" id="TIGR03936">
    <property type="entry name" value="sam_1_link_chp"/>
    <property type="match status" value="1"/>
</dbReference>
<dbReference type="SFLD" id="SFLDG01082">
    <property type="entry name" value="B12-binding_domain_containing"/>
    <property type="match status" value="1"/>
</dbReference>
<organism evidence="3">
    <name type="scientific">marine sediment metagenome</name>
    <dbReference type="NCBI Taxonomy" id="412755"/>
    <lineage>
        <taxon>unclassified sequences</taxon>
        <taxon>metagenomes</taxon>
        <taxon>ecological metagenomes</taxon>
    </lineage>
</organism>
<accession>A0A0F9LL71</accession>
<dbReference type="PANTHER" id="PTHR42731:SF1">
    <property type="entry name" value="RADICAL SAM DOMAIN PROTEIN"/>
    <property type="match status" value="1"/>
</dbReference>
<feature type="domain" description="Radical SAM core" evidence="2">
    <location>
        <begin position="253"/>
        <end position="486"/>
    </location>
</feature>
<dbReference type="Pfam" id="PF19864">
    <property type="entry name" value="Radical_SAM_N2"/>
    <property type="match status" value="1"/>
</dbReference>
<sequence>MCGSIGFVATALAAMLHYKVMHLKDIQRPSRYINHEINAIYKDGVPHGQVQVRMALAFPDIYDVGMSHLGMKILYHIVNSLPWAQAERAFHPWVDMEAAMRVDGKTLRSLESQTPLAGFDVVGFSLQYELSYTSVLNMLDLADIPVRSADRNNSHPLIIGGGPCTHNPAPMAPFLDAQLIGDGEDAIVEILEVLRLYKRDGDGKRDSLLAALARVEGMYVPSVHGKGARIKRRYIADLDTAPVPVAPIVPYAEIIHDRVAVEVSRGCAMGCRYCQAGMIYRPVRERSPERVLEIASESIKNTGYSDVAFVSLSAGDYPCLPQLIKGFNNRFKDQRVAVSLPSLRVAAVNNEVLEEIRSVRKTGFTIAPEAATERLRAVINKDFLDEDYERAVDMLFKEGWQNLKLYFMLGLPTETSRDIEAIPEMVTRAIKIAKRHSRRFMNMSVSVSPFVPKAHTPFQWHGQASLEYMREKKTYLMKNLRKINFRGQDAELSMLEAAFARGGEETARLVEAAWREGARLDGWSELFDYNIWQRAMENSGIDAEVLASKEFGLRDPLPWDMVDTGLRKEFLIKEYESSLAGQKTKDCLSSCTACGLKCRGEGQSARKADCGSIPTISSGPSGQGRPHVPRTPIKVRARFIKGGPLRMLGHRELMNHIMRAMNRAGLKLEYSQGFHPSPKVSFGPPLGVGVAGASEYFDMEIQPLLALAEIKDRMNQALGEGMEILELYPAALKVKAVQSFACRYLYEFMHPEGKSPEGLDKFVKMSEFVVQREKGPVDVRPMVESAEDLGGGRVQMMLVDLQDKNVRLDEIARAVFEMPASALEITRVALYGKTPEGEWAMPHEPQAIAMTQKGKNSKNKGRGRRR</sequence>
<dbReference type="Gene3D" id="3.80.30.20">
    <property type="entry name" value="tm_1862 like domain"/>
    <property type="match status" value="1"/>
</dbReference>
<name>A0A0F9LL71_9ZZZZ</name>
<dbReference type="InterPro" id="IPR023404">
    <property type="entry name" value="rSAM_horseshoe"/>
</dbReference>
<dbReference type="NCBIfam" id="TIGR03960">
    <property type="entry name" value="rSAM_fuse_unch"/>
    <property type="match status" value="1"/>
</dbReference>
<dbReference type="Pfam" id="PF04055">
    <property type="entry name" value="Radical_SAM"/>
    <property type="match status" value="1"/>
</dbReference>
<feature type="region of interest" description="Disordered" evidence="1">
    <location>
        <begin position="843"/>
        <end position="866"/>
    </location>
</feature>